<evidence type="ECO:0000256" key="5">
    <source>
        <dbReference type="ARBA" id="ARBA00023180"/>
    </source>
</evidence>
<comment type="caution">
    <text evidence="7">The sequence shown here is derived from an EMBL/GenBank/DDBJ whole genome shotgun (WGS) entry which is preliminary data.</text>
</comment>
<keyword evidence="2" id="KW-0732">Signal</keyword>
<sequence>MGLMGEFPRCIRGCSSLTSHDLSNNKLYGTIPTDISKLIRFAVNIDLSSNQFSGAIPGDIANFPFLNVLKLDNNNLEGPIPPEIGSLNRLKTFNVDRASANFSAETYANNSGLCGDPLEACVLGSRRVLFVCGFVTGWALSSLLGMYLCIFGLPGVKMMLLLIKKRTKAMVIDGKEWPEDREGVNNHPKISKLEKIVIRMSFMELSKATSNFSQQNEMGNGMLGKVYKARVPNGWTVAIKRLQCSEDLEEEFVSEITTLGRSDFVQ</sequence>
<evidence type="ECO:0000313" key="7">
    <source>
        <dbReference type="EMBL" id="MCD7467993.1"/>
    </source>
</evidence>
<protein>
    <recommendedName>
        <fullName evidence="9">Protein kinase domain-containing protein</fullName>
    </recommendedName>
</protein>
<accession>A0ABS8TA25</accession>
<keyword evidence="6" id="KW-1133">Transmembrane helix</keyword>
<dbReference type="Gene3D" id="3.80.10.10">
    <property type="entry name" value="Ribonuclease Inhibitor"/>
    <property type="match status" value="1"/>
</dbReference>
<dbReference type="SUPFAM" id="SSF52058">
    <property type="entry name" value="L domain-like"/>
    <property type="match status" value="1"/>
</dbReference>
<dbReference type="EMBL" id="JACEIK010001291">
    <property type="protein sequence ID" value="MCD7467993.1"/>
    <property type="molecule type" value="Genomic_DNA"/>
</dbReference>
<keyword evidence="8" id="KW-1185">Reference proteome</keyword>
<keyword evidence="6" id="KW-0812">Transmembrane</keyword>
<dbReference type="Pfam" id="PF00560">
    <property type="entry name" value="LRR_1"/>
    <property type="match status" value="3"/>
</dbReference>
<evidence type="ECO:0000256" key="1">
    <source>
        <dbReference type="ARBA" id="ARBA00004370"/>
    </source>
</evidence>
<name>A0ABS8TA25_DATST</name>
<dbReference type="Gene3D" id="3.30.200.20">
    <property type="entry name" value="Phosphorylase Kinase, domain 1"/>
    <property type="match status" value="1"/>
</dbReference>
<proteinExistence type="predicted"/>
<keyword evidence="5" id="KW-0325">Glycoprotein</keyword>
<evidence type="ECO:0008006" key="9">
    <source>
        <dbReference type="Google" id="ProtNLM"/>
    </source>
</evidence>
<evidence type="ECO:0000313" key="8">
    <source>
        <dbReference type="Proteomes" id="UP000823775"/>
    </source>
</evidence>
<feature type="transmembrane region" description="Helical" evidence="6">
    <location>
        <begin position="128"/>
        <end position="156"/>
    </location>
</feature>
<reference evidence="7 8" key="1">
    <citation type="journal article" date="2021" name="BMC Genomics">
        <title>Datura genome reveals duplications of psychoactive alkaloid biosynthetic genes and high mutation rate following tissue culture.</title>
        <authorList>
            <person name="Rajewski A."/>
            <person name="Carter-House D."/>
            <person name="Stajich J."/>
            <person name="Litt A."/>
        </authorList>
    </citation>
    <scope>NUCLEOTIDE SEQUENCE [LARGE SCALE GENOMIC DNA]</scope>
    <source>
        <strain evidence="7">AR-01</strain>
    </source>
</reference>
<dbReference type="PANTHER" id="PTHR45974">
    <property type="entry name" value="RECEPTOR-LIKE PROTEIN 55"/>
    <property type="match status" value="1"/>
</dbReference>
<dbReference type="PANTHER" id="PTHR45974:SF194">
    <property type="entry name" value="PROTEIN KINASE DOMAIN-CONTAINING PROTEIN"/>
    <property type="match status" value="1"/>
</dbReference>
<evidence type="ECO:0000256" key="6">
    <source>
        <dbReference type="SAM" id="Phobius"/>
    </source>
</evidence>
<keyword evidence="3" id="KW-0677">Repeat</keyword>
<dbReference type="InterPro" id="IPR011009">
    <property type="entry name" value="Kinase-like_dom_sf"/>
</dbReference>
<dbReference type="Proteomes" id="UP000823775">
    <property type="component" value="Unassembled WGS sequence"/>
</dbReference>
<gene>
    <name evidence="7" type="ORF">HAX54_005758</name>
</gene>
<evidence type="ECO:0000256" key="3">
    <source>
        <dbReference type="ARBA" id="ARBA00022737"/>
    </source>
</evidence>
<dbReference type="InterPro" id="IPR032675">
    <property type="entry name" value="LRR_dom_sf"/>
</dbReference>
<dbReference type="InterPro" id="IPR001611">
    <property type="entry name" value="Leu-rich_rpt"/>
</dbReference>
<keyword evidence="4 6" id="KW-0472">Membrane</keyword>
<evidence type="ECO:0000256" key="2">
    <source>
        <dbReference type="ARBA" id="ARBA00022729"/>
    </source>
</evidence>
<organism evidence="7 8">
    <name type="scientific">Datura stramonium</name>
    <name type="common">Jimsonweed</name>
    <name type="synonym">Common thornapple</name>
    <dbReference type="NCBI Taxonomy" id="4076"/>
    <lineage>
        <taxon>Eukaryota</taxon>
        <taxon>Viridiplantae</taxon>
        <taxon>Streptophyta</taxon>
        <taxon>Embryophyta</taxon>
        <taxon>Tracheophyta</taxon>
        <taxon>Spermatophyta</taxon>
        <taxon>Magnoliopsida</taxon>
        <taxon>eudicotyledons</taxon>
        <taxon>Gunneridae</taxon>
        <taxon>Pentapetalae</taxon>
        <taxon>asterids</taxon>
        <taxon>lamiids</taxon>
        <taxon>Solanales</taxon>
        <taxon>Solanaceae</taxon>
        <taxon>Solanoideae</taxon>
        <taxon>Datureae</taxon>
        <taxon>Datura</taxon>
    </lineage>
</organism>
<evidence type="ECO:0000256" key="4">
    <source>
        <dbReference type="ARBA" id="ARBA00023136"/>
    </source>
</evidence>
<comment type="subcellular location">
    <subcellularLocation>
        <location evidence="1">Membrane</location>
    </subcellularLocation>
</comment>
<dbReference type="SUPFAM" id="SSF56112">
    <property type="entry name" value="Protein kinase-like (PK-like)"/>
    <property type="match status" value="1"/>
</dbReference>